<name>A0ABY6JWN1_9ARAC</name>
<sequence length="100" mass="11739">MPADGRPVEWRGYKNVFDDLFLITREKEGVLTLSRGCVLTIGHHMAMASGQTDFYQLLVIPGQHNDPFQQQHDQWPHHHRHFLACVHRQDQNPKHEDSCW</sequence>
<dbReference type="Proteomes" id="UP001235939">
    <property type="component" value="Chromosome 01"/>
</dbReference>
<evidence type="ECO:0000313" key="1">
    <source>
        <dbReference type="EMBL" id="UYV60473.1"/>
    </source>
</evidence>
<gene>
    <name evidence="1" type="ORF">LAZ67_1001257</name>
</gene>
<protein>
    <submittedName>
        <fullName evidence="1">Uncharacterized protein</fullName>
    </submittedName>
</protein>
<accession>A0ABY6JWN1</accession>
<dbReference type="EMBL" id="CP092863">
    <property type="protein sequence ID" value="UYV60473.1"/>
    <property type="molecule type" value="Genomic_DNA"/>
</dbReference>
<evidence type="ECO:0000313" key="2">
    <source>
        <dbReference type="Proteomes" id="UP001235939"/>
    </source>
</evidence>
<keyword evidence="2" id="KW-1185">Reference proteome</keyword>
<reference evidence="1 2" key="1">
    <citation type="submission" date="2022-01" db="EMBL/GenBank/DDBJ databases">
        <title>A chromosomal length assembly of Cordylochernes scorpioides.</title>
        <authorList>
            <person name="Zeh D."/>
            <person name="Zeh J."/>
        </authorList>
    </citation>
    <scope>NUCLEOTIDE SEQUENCE [LARGE SCALE GENOMIC DNA]</scope>
    <source>
        <strain evidence="1">IN4F17</strain>
        <tissue evidence="1">Whole Body</tissue>
    </source>
</reference>
<proteinExistence type="predicted"/>
<organism evidence="1 2">
    <name type="scientific">Cordylochernes scorpioides</name>
    <dbReference type="NCBI Taxonomy" id="51811"/>
    <lineage>
        <taxon>Eukaryota</taxon>
        <taxon>Metazoa</taxon>
        <taxon>Ecdysozoa</taxon>
        <taxon>Arthropoda</taxon>
        <taxon>Chelicerata</taxon>
        <taxon>Arachnida</taxon>
        <taxon>Pseudoscorpiones</taxon>
        <taxon>Cheliferoidea</taxon>
        <taxon>Chernetidae</taxon>
        <taxon>Cordylochernes</taxon>
    </lineage>
</organism>